<sequence length="228" mass="27817">MKTKFGDRGYLSRTNDPHKIFFNEQCSLFCCPFEDFINILRKKVKGHDNIWKLSEDNENEDQVFEPLWNSNYTKLYIEYKHEKYQRKFNIVYSKENNSVDIYNFDKKKESYNYIRRITRKGIDEYINPSTIKNDNEKIILFDKDPFGSINYSDLLNLIKNEFFDKKGIKVLDERIFFFKLIYLLSSDKKFVKDLKNWPKEIVNIEKNMEKRKLENWLNFEEIIKNIEN</sequence>
<organism evidence="1 2">
    <name type="scientific">Meloidogyne enterolobii</name>
    <name type="common">Root-knot nematode worm</name>
    <name type="synonym">Meloidogyne mayaguensis</name>
    <dbReference type="NCBI Taxonomy" id="390850"/>
    <lineage>
        <taxon>Eukaryota</taxon>
        <taxon>Metazoa</taxon>
        <taxon>Ecdysozoa</taxon>
        <taxon>Nematoda</taxon>
        <taxon>Chromadorea</taxon>
        <taxon>Rhabditida</taxon>
        <taxon>Tylenchina</taxon>
        <taxon>Tylenchomorpha</taxon>
        <taxon>Tylenchoidea</taxon>
        <taxon>Meloidogynidae</taxon>
        <taxon>Meloidogyninae</taxon>
        <taxon>Meloidogyne</taxon>
    </lineage>
</organism>
<comment type="caution">
    <text evidence="1">The sequence shown here is derived from an EMBL/GenBank/DDBJ whole genome shotgun (WGS) entry which is preliminary data.</text>
</comment>
<evidence type="ECO:0000313" key="1">
    <source>
        <dbReference type="EMBL" id="CAD2184118.1"/>
    </source>
</evidence>
<name>A0A6V7WBG1_MELEN</name>
<gene>
    <name evidence="1" type="ORF">MENT_LOCUS36457</name>
</gene>
<reference evidence="1 2" key="1">
    <citation type="submission" date="2020-08" db="EMBL/GenBank/DDBJ databases">
        <authorList>
            <person name="Koutsovoulos G."/>
            <person name="Danchin GJ E."/>
        </authorList>
    </citation>
    <scope>NUCLEOTIDE SEQUENCE [LARGE SCALE GENOMIC DNA]</scope>
</reference>
<protein>
    <submittedName>
        <fullName evidence="1">Uncharacterized protein</fullName>
    </submittedName>
</protein>
<dbReference type="AlphaFoldDB" id="A0A6V7WBG1"/>
<proteinExistence type="predicted"/>
<dbReference type="EMBL" id="CAJEWN010000490">
    <property type="protein sequence ID" value="CAD2184118.1"/>
    <property type="molecule type" value="Genomic_DNA"/>
</dbReference>
<evidence type="ECO:0000313" key="2">
    <source>
        <dbReference type="Proteomes" id="UP000580250"/>
    </source>
</evidence>
<accession>A0A6V7WBG1</accession>
<dbReference type="Proteomes" id="UP000580250">
    <property type="component" value="Unassembled WGS sequence"/>
</dbReference>